<dbReference type="GO" id="GO:0033388">
    <property type="term" value="P:putrescine biosynthetic process from arginine"/>
    <property type="evidence" value="ECO:0007669"/>
    <property type="project" value="TreeGrafter"/>
</dbReference>
<protein>
    <submittedName>
        <fullName evidence="3">Hydrolase, carbon-nitrogen family</fullName>
    </submittedName>
</protein>
<dbReference type="Gene3D" id="3.60.110.10">
    <property type="entry name" value="Carbon-nitrogen hydrolase"/>
    <property type="match status" value="1"/>
</dbReference>
<dbReference type="InterPro" id="IPR050345">
    <property type="entry name" value="Aliph_Amidase/BUP"/>
</dbReference>
<dbReference type="PROSITE" id="PS50263">
    <property type="entry name" value="CN_HYDROLASE"/>
    <property type="match status" value="1"/>
</dbReference>
<dbReference type="EMBL" id="AMCI01003655">
    <property type="protein sequence ID" value="EJW99782.1"/>
    <property type="molecule type" value="Genomic_DNA"/>
</dbReference>
<dbReference type="InterPro" id="IPR003010">
    <property type="entry name" value="C-N_Hydrolase"/>
</dbReference>
<evidence type="ECO:0000256" key="1">
    <source>
        <dbReference type="ARBA" id="ARBA00022801"/>
    </source>
</evidence>
<dbReference type="PANTHER" id="PTHR43674:SF2">
    <property type="entry name" value="BETA-UREIDOPROPIONASE"/>
    <property type="match status" value="1"/>
</dbReference>
<proteinExistence type="predicted"/>
<dbReference type="SUPFAM" id="SSF56317">
    <property type="entry name" value="Carbon-nitrogen hydrolase"/>
    <property type="match status" value="1"/>
</dbReference>
<accession>J9GDD5</accession>
<sequence>MRKIKVGIIQQNNTADLRQNLMNLAKNIEACAAHGAQLVVLQELHNSLYFCQTEDTDFFDLAEPIPGPSYRFLFRVGSSSPHCACYFLI</sequence>
<dbReference type="AlphaFoldDB" id="J9GDD5"/>
<organism evidence="3">
    <name type="scientific">gut metagenome</name>
    <dbReference type="NCBI Taxonomy" id="749906"/>
    <lineage>
        <taxon>unclassified sequences</taxon>
        <taxon>metagenomes</taxon>
        <taxon>organismal metagenomes</taxon>
    </lineage>
</organism>
<dbReference type="Pfam" id="PF00795">
    <property type="entry name" value="CN_hydrolase"/>
    <property type="match status" value="1"/>
</dbReference>
<keyword evidence="1 3" id="KW-0378">Hydrolase</keyword>
<comment type="caution">
    <text evidence="3">The sequence shown here is derived from an EMBL/GenBank/DDBJ whole genome shotgun (WGS) entry which is preliminary data.</text>
</comment>
<dbReference type="PANTHER" id="PTHR43674">
    <property type="entry name" value="NITRILASE C965.09-RELATED"/>
    <property type="match status" value="1"/>
</dbReference>
<name>J9GDD5_9ZZZZ</name>
<gene>
    <name evidence="3" type="ORF">EVA_12112</name>
</gene>
<dbReference type="GO" id="GO:0050126">
    <property type="term" value="F:N-carbamoylputrescine amidase activity"/>
    <property type="evidence" value="ECO:0007669"/>
    <property type="project" value="TreeGrafter"/>
</dbReference>
<dbReference type="InterPro" id="IPR036526">
    <property type="entry name" value="C-N_Hydrolase_sf"/>
</dbReference>
<feature type="domain" description="CN hydrolase" evidence="2">
    <location>
        <begin position="4"/>
        <end position="89"/>
    </location>
</feature>
<evidence type="ECO:0000259" key="2">
    <source>
        <dbReference type="PROSITE" id="PS50263"/>
    </source>
</evidence>
<evidence type="ECO:0000313" key="3">
    <source>
        <dbReference type="EMBL" id="EJW99782.1"/>
    </source>
</evidence>
<reference evidence="3" key="1">
    <citation type="journal article" date="2012" name="PLoS ONE">
        <title>Gene sets for utilization of primary and secondary nutrition supplies in the distal gut of endangered iberian lynx.</title>
        <authorList>
            <person name="Alcaide M."/>
            <person name="Messina E."/>
            <person name="Richter M."/>
            <person name="Bargiela R."/>
            <person name="Peplies J."/>
            <person name="Huws S.A."/>
            <person name="Newbold C.J."/>
            <person name="Golyshin P.N."/>
            <person name="Simon M.A."/>
            <person name="Lopez G."/>
            <person name="Yakimov M.M."/>
            <person name="Ferrer M."/>
        </authorList>
    </citation>
    <scope>NUCLEOTIDE SEQUENCE</scope>
</reference>